<protein>
    <recommendedName>
        <fullName evidence="1">Retroviral polymerase SH3-like domain-containing protein</fullName>
    </recommendedName>
</protein>
<sequence length="146" mass="15973">MPQILSSVGVSSKVLVSEHKRKKLGPKTVDAVFLGYVETSYALRFLVIKSEISGIEVNTIVEFRDVVFIEDIFPMKTGILLSASLDDSLASTSIVDHVEKITNMGVNPSSTGMTYEELDEIDGVRELGLSRILEVTLSLIISKTIP</sequence>
<dbReference type="InterPro" id="IPR057670">
    <property type="entry name" value="SH3_retrovirus"/>
</dbReference>
<evidence type="ECO:0000259" key="1">
    <source>
        <dbReference type="Pfam" id="PF25597"/>
    </source>
</evidence>
<organism evidence="2">
    <name type="scientific">Sesamum radiatum</name>
    <name type="common">Black benniseed</name>
    <dbReference type="NCBI Taxonomy" id="300843"/>
    <lineage>
        <taxon>Eukaryota</taxon>
        <taxon>Viridiplantae</taxon>
        <taxon>Streptophyta</taxon>
        <taxon>Embryophyta</taxon>
        <taxon>Tracheophyta</taxon>
        <taxon>Spermatophyta</taxon>
        <taxon>Magnoliopsida</taxon>
        <taxon>eudicotyledons</taxon>
        <taxon>Gunneridae</taxon>
        <taxon>Pentapetalae</taxon>
        <taxon>asterids</taxon>
        <taxon>lamiids</taxon>
        <taxon>Lamiales</taxon>
        <taxon>Pedaliaceae</taxon>
        <taxon>Sesamum</taxon>
    </lineage>
</organism>
<comment type="caution">
    <text evidence="2">The sequence shown here is derived from an EMBL/GenBank/DDBJ whole genome shotgun (WGS) entry which is preliminary data.</text>
</comment>
<dbReference type="Pfam" id="PF25597">
    <property type="entry name" value="SH3_retrovirus"/>
    <property type="match status" value="1"/>
</dbReference>
<reference evidence="2" key="2">
    <citation type="journal article" date="2024" name="Plant">
        <title>Genomic evolution and insights into agronomic trait innovations of Sesamum species.</title>
        <authorList>
            <person name="Miao H."/>
            <person name="Wang L."/>
            <person name="Qu L."/>
            <person name="Liu H."/>
            <person name="Sun Y."/>
            <person name="Le M."/>
            <person name="Wang Q."/>
            <person name="Wei S."/>
            <person name="Zheng Y."/>
            <person name="Lin W."/>
            <person name="Duan Y."/>
            <person name="Cao H."/>
            <person name="Xiong S."/>
            <person name="Wang X."/>
            <person name="Wei L."/>
            <person name="Li C."/>
            <person name="Ma Q."/>
            <person name="Ju M."/>
            <person name="Zhao R."/>
            <person name="Li G."/>
            <person name="Mu C."/>
            <person name="Tian Q."/>
            <person name="Mei H."/>
            <person name="Zhang T."/>
            <person name="Gao T."/>
            <person name="Zhang H."/>
        </authorList>
    </citation>
    <scope>NUCLEOTIDE SEQUENCE</scope>
    <source>
        <strain evidence="2">G02</strain>
    </source>
</reference>
<proteinExistence type="predicted"/>
<dbReference type="AlphaFoldDB" id="A0AAW2VNY0"/>
<feature type="domain" description="Retroviral polymerase SH3-like" evidence="1">
    <location>
        <begin position="14"/>
        <end position="76"/>
    </location>
</feature>
<gene>
    <name evidence="2" type="ORF">Sradi_0672000</name>
</gene>
<evidence type="ECO:0000313" key="2">
    <source>
        <dbReference type="EMBL" id="KAL0430460.1"/>
    </source>
</evidence>
<reference evidence="2" key="1">
    <citation type="submission" date="2020-06" db="EMBL/GenBank/DDBJ databases">
        <authorList>
            <person name="Li T."/>
            <person name="Hu X."/>
            <person name="Zhang T."/>
            <person name="Song X."/>
            <person name="Zhang H."/>
            <person name="Dai N."/>
            <person name="Sheng W."/>
            <person name="Hou X."/>
            <person name="Wei L."/>
        </authorList>
    </citation>
    <scope>NUCLEOTIDE SEQUENCE</scope>
    <source>
        <strain evidence="2">G02</strain>
        <tissue evidence="2">Leaf</tissue>
    </source>
</reference>
<accession>A0AAW2VNY0</accession>
<dbReference type="EMBL" id="JACGWJ010000003">
    <property type="protein sequence ID" value="KAL0430460.1"/>
    <property type="molecule type" value="Genomic_DNA"/>
</dbReference>
<name>A0AAW2VNY0_SESRA</name>